<dbReference type="STRING" id="861266.ARTSIC4J27_4181"/>
<dbReference type="Pfam" id="PF00376">
    <property type="entry name" value="MerR"/>
    <property type="match status" value="1"/>
</dbReference>
<dbReference type="InterPro" id="IPR000551">
    <property type="entry name" value="MerR-type_HTH_dom"/>
</dbReference>
<name>A0A024H8V5_9MICC</name>
<comment type="caution">
    <text evidence="3">The sequence shown here is derived from an EMBL/GenBank/DDBJ whole genome shotgun (WGS) entry which is preliminary data.</text>
</comment>
<reference evidence="4" key="1">
    <citation type="journal article" date="2014" name="Genome Announc.">
        <title>Genome Sequence of Arthrobacter siccitolerans 4J27, a Xeroprotectant-Producing Desiccation-Tolerant Microorganism.</title>
        <authorList>
            <person name="Manzanera M."/>
            <person name="Santa-Cruz-Calvo L."/>
            <person name="Vilchez J.I."/>
            <person name="Garcia-Fontana C."/>
            <person name="Silva-Castro G.A."/>
            <person name="Calvo C."/>
            <person name="Gonzalez-Lopez J."/>
        </authorList>
    </citation>
    <scope>NUCLEOTIDE SEQUENCE [LARGE SCALE GENOMIC DNA]</scope>
    <source>
        <strain evidence="4">4J27</strain>
    </source>
</reference>
<dbReference type="GO" id="GO:0003700">
    <property type="term" value="F:DNA-binding transcription factor activity"/>
    <property type="evidence" value="ECO:0007669"/>
    <property type="project" value="InterPro"/>
</dbReference>
<evidence type="ECO:0000256" key="1">
    <source>
        <dbReference type="ARBA" id="ARBA00023125"/>
    </source>
</evidence>
<accession>A0A024H8V5</accession>
<protein>
    <submittedName>
        <fullName evidence="3">Transcriptional regulator, MerR family</fullName>
    </submittedName>
</protein>
<evidence type="ECO:0000259" key="2">
    <source>
        <dbReference type="PROSITE" id="PS50937"/>
    </source>
</evidence>
<feature type="domain" description="HTH merR-type" evidence="2">
    <location>
        <begin position="1"/>
        <end position="53"/>
    </location>
</feature>
<dbReference type="Gene3D" id="1.10.1660.10">
    <property type="match status" value="1"/>
</dbReference>
<dbReference type="SMART" id="SM00422">
    <property type="entry name" value="HTH_MERR"/>
    <property type="match status" value="1"/>
</dbReference>
<keyword evidence="1" id="KW-0238">DNA-binding</keyword>
<proteinExistence type="predicted"/>
<dbReference type="InterPro" id="IPR047057">
    <property type="entry name" value="MerR_fam"/>
</dbReference>
<dbReference type="GO" id="GO:0003677">
    <property type="term" value="F:DNA binding"/>
    <property type="evidence" value="ECO:0007669"/>
    <property type="project" value="UniProtKB-KW"/>
</dbReference>
<dbReference type="SUPFAM" id="SSF46955">
    <property type="entry name" value="Putative DNA-binding domain"/>
    <property type="match status" value="1"/>
</dbReference>
<organism evidence="3 4">
    <name type="scientific">Pseudarthrobacter siccitolerans</name>
    <dbReference type="NCBI Taxonomy" id="861266"/>
    <lineage>
        <taxon>Bacteria</taxon>
        <taxon>Bacillati</taxon>
        <taxon>Actinomycetota</taxon>
        <taxon>Actinomycetes</taxon>
        <taxon>Micrococcales</taxon>
        <taxon>Micrococcaceae</taxon>
        <taxon>Pseudarthrobacter</taxon>
    </lineage>
</organism>
<dbReference type="AlphaFoldDB" id="A0A024H8V5"/>
<dbReference type="InterPro" id="IPR009061">
    <property type="entry name" value="DNA-bd_dom_put_sf"/>
</dbReference>
<keyword evidence="4" id="KW-1185">Reference proteome</keyword>
<sequence>MLRYYEEQGLIQPIREANGYRDYGEYLVERVGKIRGLIDSGIPSRIVLEILPCLDQEQAIVVRNIEPGLRDLLVQERDRMTQKIAFLTSNRDALSRYIAAVDVRAGRSGAPAG</sequence>
<evidence type="ECO:0000313" key="4">
    <source>
        <dbReference type="Proteomes" id="UP000035722"/>
    </source>
</evidence>
<dbReference type="Proteomes" id="UP000035722">
    <property type="component" value="Unassembled WGS sequence"/>
</dbReference>
<dbReference type="PANTHER" id="PTHR30204:SF97">
    <property type="entry name" value="MERR FAMILY REGULATORY PROTEIN"/>
    <property type="match status" value="1"/>
</dbReference>
<evidence type="ECO:0000313" key="3">
    <source>
        <dbReference type="EMBL" id="CCQ48181.1"/>
    </source>
</evidence>
<dbReference type="PROSITE" id="PS50937">
    <property type="entry name" value="HTH_MERR_2"/>
    <property type="match status" value="1"/>
</dbReference>
<gene>
    <name evidence="3" type="primary">merR2</name>
    <name evidence="3" type="ORF">ARTSIC4J27_4181</name>
</gene>
<dbReference type="EMBL" id="CAQI01000056">
    <property type="protein sequence ID" value="CCQ48181.1"/>
    <property type="molecule type" value="Genomic_DNA"/>
</dbReference>
<dbReference type="PANTHER" id="PTHR30204">
    <property type="entry name" value="REDOX-CYCLING DRUG-SENSING TRANSCRIPTIONAL ACTIVATOR SOXR"/>
    <property type="match status" value="1"/>
</dbReference>